<dbReference type="InterPro" id="IPR045096">
    <property type="entry name" value="EDR2-like"/>
</dbReference>
<dbReference type="Pfam" id="PF07059">
    <property type="entry name" value="EDR2_C"/>
    <property type="match status" value="1"/>
</dbReference>
<feature type="compositionally biased region" description="Basic and acidic residues" evidence="1">
    <location>
        <begin position="331"/>
        <end position="340"/>
    </location>
</feature>
<sequence>MALFSFLMANLDGNDEPAWLERVRSEGAVPLCDPDNCSNGWASPLGDSFKVRGPDYFTTRVKVPAGEYLLKPLGFDWVKGSTKLSELLNDPNHRVRKVLQEEFPAGGEPFVWAFNLQVPSKENFSAVAYFVSMSSFPEGSLVDQFLKGDNNFRISRLKMIANIVKGPWIVKKAVGEQAICIIGRALSCKYSQGDNFIEVDIDIASSMVANAIVHLAFGYITTLTVDLAFLIESQTESELPERILGAFRFSELNPASARPIEMHSYGSLGMQSSLSMRLWKSIGSFILPGTQENSSGPGSGSGSGSLHTNGIIDDQTKEDKESSSDSGSSHVNEKSKEETSKCTQENSSDYGSLHAKGITDDETKEDTESSSDSGSSHGNEKCKADTIK</sequence>
<name>A0ABM4U7Y5_COFAR</name>
<proteinExistence type="predicted"/>
<organism evidence="3 4">
    <name type="scientific">Coffea arabica</name>
    <name type="common">Arabian coffee</name>
    <dbReference type="NCBI Taxonomy" id="13443"/>
    <lineage>
        <taxon>Eukaryota</taxon>
        <taxon>Viridiplantae</taxon>
        <taxon>Streptophyta</taxon>
        <taxon>Embryophyta</taxon>
        <taxon>Tracheophyta</taxon>
        <taxon>Spermatophyta</taxon>
        <taxon>Magnoliopsida</taxon>
        <taxon>eudicotyledons</taxon>
        <taxon>Gunneridae</taxon>
        <taxon>Pentapetalae</taxon>
        <taxon>asterids</taxon>
        <taxon>lamiids</taxon>
        <taxon>Gentianales</taxon>
        <taxon>Rubiaceae</taxon>
        <taxon>Ixoroideae</taxon>
        <taxon>Gardenieae complex</taxon>
        <taxon>Bertiereae - Coffeeae clade</taxon>
        <taxon>Coffeeae</taxon>
        <taxon>Coffea</taxon>
    </lineage>
</organism>
<reference evidence="4" key="1">
    <citation type="submission" date="2025-08" db="UniProtKB">
        <authorList>
            <consortium name="RefSeq"/>
        </authorList>
    </citation>
    <scope>IDENTIFICATION</scope>
    <source>
        <tissue evidence="4">Leaves</tissue>
    </source>
</reference>
<feature type="compositionally biased region" description="Acidic residues" evidence="1">
    <location>
        <begin position="360"/>
        <end position="369"/>
    </location>
</feature>
<dbReference type="PANTHER" id="PTHR12136:SF101">
    <property type="entry name" value="ENHANCED DISEASE RESISTANCE-LIKE PROTEIN (DUF1336)"/>
    <property type="match status" value="1"/>
</dbReference>
<accession>A0ABM4U7Y5</accession>
<protein>
    <submittedName>
        <fullName evidence="4">Protein ENHANCED DISEASE RESISTANCE 2-like isoform X1</fullName>
    </submittedName>
</protein>
<feature type="compositionally biased region" description="Polar residues" evidence="1">
    <location>
        <begin position="341"/>
        <end position="350"/>
    </location>
</feature>
<evidence type="ECO:0000313" key="3">
    <source>
        <dbReference type="Proteomes" id="UP001652660"/>
    </source>
</evidence>
<evidence type="ECO:0000259" key="2">
    <source>
        <dbReference type="Pfam" id="PF07059"/>
    </source>
</evidence>
<dbReference type="RefSeq" id="XP_071903392.1">
    <property type="nucleotide sequence ID" value="XM_072047291.1"/>
</dbReference>
<evidence type="ECO:0000256" key="1">
    <source>
        <dbReference type="SAM" id="MobiDB-lite"/>
    </source>
</evidence>
<gene>
    <name evidence="4" type="primary">LOC113742307</name>
</gene>
<dbReference type="PANTHER" id="PTHR12136">
    <property type="entry name" value="ENHANCED DISEASE RESISTANCE-RELATED"/>
    <property type="match status" value="1"/>
</dbReference>
<dbReference type="InterPro" id="IPR009769">
    <property type="entry name" value="EDR2_C"/>
</dbReference>
<feature type="domain" description="Protein ENHANCED DISEASE RESISTANCE 2 C-terminal" evidence="2">
    <location>
        <begin position="41"/>
        <end position="252"/>
    </location>
</feature>
<dbReference type="Proteomes" id="UP001652660">
    <property type="component" value="Chromosome 4e"/>
</dbReference>
<feature type="compositionally biased region" description="Basic and acidic residues" evidence="1">
    <location>
        <begin position="378"/>
        <end position="388"/>
    </location>
</feature>
<dbReference type="GeneID" id="113742307"/>
<keyword evidence="3" id="KW-1185">Reference proteome</keyword>
<feature type="region of interest" description="Disordered" evidence="1">
    <location>
        <begin position="289"/>
        <end position="388"/>
    </location>
</feature>
<evidence type="ECO:0000313" key="4">
    <source>
        <dbReference type="RefSeq" id="XP_071903392.1"/>
    </source>
</evidence>
<feature type="compositionally biased region" description="Basic and acidic residues" evidence="1">
    <location>
        <begin position="314"/>
        <end position="323"/>
    </location>
</feature>